<accession>D7FWC0</accession>
<evidence type="ECO:0000313" key="3">
    <source>
        <dbReference type="Proteomes" id="UP000002630"/>
    </source>
</evidence>
<reference evidence="2 3" key="1">
    <citation type="journal article" date="2010" name="Nature">
        <title>The Ectocarpus genome and the independent evolution of multicellularity in brown algae.</title>
        <authorList>
            <person name="Cock J.M."/>
            <person name="Sterck L."/>
            <person name="Rouze P."/>
            <person name="Scornet D."/>
            <person name="Allen A.E."/>
            <person name="Amoutzias G."/>
            <person name="Anthouard V."/>
            <person name="Artiguenave F."/>
            <person name="Aury J.M."/>
            <person name="Badger J.H."/>
            <person name="Beszteri B."/>
            <person name="Billiau K."/>
            <person name="Bonnet E."/>
            <person name="Bothwell J.H."/>
            <person name="Bowler C."/>
            <person name="Boyen C."/>
            <person name="Brownlee C."/>
            <person name="Carrano C.J."/>
            <person name="Charrier B."/>
            <person name="Cho G.Y."/>
            <person name="Coelho S.M."/>
            <person name="Collen J."/>
            <person name="Corre E."/>
            <person name="Da Silva C."/>
            <person name="Delage L."/>
            <person name="Delaroque N."/>
            <person name="Dittami S.M."/>
            <person name="Doulbeau S."/>
            <person name="Elias M."/>
            <person name="Farnham G."/>
            <person name="Gachon C.M."/>
            <person name="Gschloessl B."/>
            <person name="Heesch S."/>
            <person name="Jabbari K."/>
            <person name="Jubin C."/>
            <person name="Kawai H."/>
            <person name="Kimura K."/>
            <person name="Kloareg B."/>
            <person name="Kupper F.C."/>
            <person name="Lang D."/>
            <person name="Le Bail A."/>
            <person name="Leblanc C."/>
            <person name="Lerouge P."/>
            <person name="Lohr M."/>
            <person name="Lopez P.J."/>
            <person name="Martens C."/>
            <person name="Maumus F."/>
            <person name="Michel G."/>
            <person name="Miranda-Saavedra D."/>
            <person name="Morales J."/>
            <person name="Moreau H."/>
            <person name="Motomura T."/>
            <person name="Nagasato C."/>
            <person name="Napoli C.A."/>
            <person name="Nelson D.R."/>
            <person name="Nyvall-Collen P."/>
            <person name="Peters A.F."/>
            <person name="Pommier C."/>
            <person name="Potin P."/>
            <person name="Poulain J."/>
            <person name="Quesneville H."/>
            <person name="Read B."/>
            <person name="Rensing S.A."/>
            <person name="Ritter A."/>
            <person name="Rousvoal S."/>
            <person name="Samanta M."/>
            <person name="Samson G."/>
            <person name="Schroeder D.C."/>
            <person name="Segurens B."/>
            <person name="Strittmatter M."/>
            <person name="Tonon T."/>
            <person name="Tregear J.W."/>
            <person name="Valentin K."/>
            <person name="von Dassow P."/>
            <person name="Yamagishi T."/>
            <person name="Van de Peer Y."/>
            <person name="Wincker P."/>
        </authorList>
    </citation>
    <scope>NUCLEOTIDE SEQUENCE [LARGE SCALE GENOMIC DNA]</scope>
    <source>
        <strain evidence="3">Ec32 / CCAP1310/4</strain>
    </source>
</reference>
<feature type="region of interest" description="Disordered" evidence="1">
    <location>
        <begin position="36"/>
        <end position="86"/>
    </location>
</feature>
<gene>
    <name evidence="2" type="ORF">Esi_0300_0019</name>
</gene>
<organism evidence="2 3">
    <name type="scientific">Ectocarpus siliculosus</name>
    <name type="common">Brown alga</name>
    <name type="synonym">Conferva siliculosa</name>
    <dbReference type="NCBI Taxonomy" id="2880"/>
    <lineage>
        <taxon>Eukaryota</taxon>
        <taxon>Sar</taxon>
        <taxon>Stramenopiles</taxon>
        <taxon>Ochrophyta</taxon>
        <taxon>PX clade</taxon>
        <taxon>Phaeophyceae</taxon>
        <taxon>Ectocarpales</taxon>
        <taxon>Ectocarpaceae</taxon>
        <taxon>Ectocarpus</taxon>
    </lineage>
</organism>
<feature type="compositionally biased region" description="Low complexity" evidence="1">
    <location>
        <begin position="374"/>
        <end position="390"/>
    </location>
</feature>
<dbReference type="InParanoid" id="D7FWC0"/>
<feature type="region of interest" description="Disordered" evidence="1">
    <location>
        <begin position="215"/>
        <end position="236"/>
    </location>
</feature>
<keyword evidence="3" id="KW-1185">Reference proteome</keyword>
<feature type="compositionally biased region" description="Polar residues" evidence="1">
    <location>
        <begin position="215"/>
        <end position="227"/>
    </location>
</feature>
<evidence type="ECO:0000256" key="1">
    <source>
        <dbReference type="SAM" id="MobiDB-lite"/>
    </source>
</evidence>
<protein>
    <submittedName>
        <fullName evidence="2">Uncharacterized protein</fullName>
    </submittedName>
</protein>
<evidence type="ECO:0000313" key="2">
    <source>
        <dbReference type="EMBL" id="CBJ32008.1"/>
    </source>
</evidence>
<feature type="region of interest" description="Disordered" evidence="1">
    <location>
        <begin position="544"/>
        <end position="591"/>
    </location>
</feature>
<feature type="region of interest" description="Disordered" evidence="1">
    <location>
        <begin position="871"/>
        <end position="894"/>
    </location>
</feature>
<name>D7FWC0_ECTSI</name>
<dbReference type="Proteomes" id="UP000002630">
    <property type="component" value="Linkage Group LG05"/>
</dbReference>
<proteinExistence type="predicted"/>
<dbReference type="EMBL" id="FN648488">
    <property type="protein sequence ID" value="CBJ32008.1"/>
    <property type="molecule type" value="Genomic_DNA"/>
</dbReference>
<dbReference type="AlphaFoldDB" id="D7FWC0"/>
<dbReference type="OrthoDB" id="10346492at2759"/>
<feature type="region of interest" description="Disordered" evidence="1">
    <location>
        <begin position="374"/>
        <end position="419"/>
    </location>
</feature>
<dbReference type="EMBL" id="FN649730">
    <property type="protein sequence ID" value="CBJ32008.1"/>
    <property type="molecule type" value="Genomic_DNA"/>
</dbReference>
<sequence>MLDLHFIERVVGFKSSGPRGFSSRLRTDGAGITNKMASSHETSVPKWNPPSAAASGDRARQGRHQQRTGSLAKALDGRQQQQQRQVGDNMHRLLQEVAGSSDLLKDCIRAREALGTAKLRILRDRDEARKVSRITRSPSAILLHGGSWEDCGWDDDDDIRAGKNVAGVPGDDGEESPAMAAALPLAQEFADKMVELASVVPGLSRSLVELTAATTSTSVDGHSTPSADTAGKGGGLTQPPLPSADFDYVQEVIKVAPPVLARLLSFEHLRASETTGRDLVQALVNLYVGVRSPGLGSAVSQVYGGKLVRSKGLDELLGRRGVTAAHHDRAVQAELLKNTEVLLGLTAEGLRSKRKANKRSIGLSDQCVPSAYIPNNKSHINISSINNNGSGPQERPSRKRPRPAFTSASSRATPKASPARLGATMTTAGAGQQSLAAGTPDCCVNPTHNTSVPGFPVEAGAGTSRLFRDEGGFLLEACEEDMGLGLRSPKTEGPPELLLEHTVRALSAMLVPMGGGSQLPSQLLHACLQQDAYHLLAGPIRSGKASSQVGREPPFLIPNNDHRGSASLSASAAPQQLMSPEKQQGRQEFRSGVQPLPLPPASLLLPKDHSPALSEWEERVQGCLSTLESRPLLCPDALLRATGAAPSLPSEVCVRGGMAREGRSVSVDAAKGRNNNRGFPLSEACLFVGLDVVEEAVLGRGGEAAAGLLRAFRTVRNNGGGGGSYQDHALAGGGRGHAEGGEFSLFVAVLGQESHQCEDNVFSSTTAMSLPTFRRPFESELWLLVLGYRHWVMVAMVHIFSTDSSSPCVAGDTDAGIKERRQRQSSAVWLLAWYACGGYTKPPHANFSEMEEAVRQMTTCLTECSERVNISAKPPTEDENSSSAEAFKTGDATSASPVSAGVQVAMALKAAGEAGQGLMGEIFSPCLAVAWLLTSRLAVCNCEIVLGSSVLRQEDLDGAFRTATVTSTWTSAEESTHKRRSCCLESILQGLAALEDLVWLCTMRPPMSHVHQGQHLRALLKRTKAWVSGLLGNTCLQGEGGVSKTPVAADHLCGDQSLVDLVDFRSRKDAISQRLGQLLAGL</sequence>